<name>A0ABD5WI86_9EURY</name>
<dbReference type="AlphaFoldDB" id="A0ABD5WI86"/>
<reference evidence="2 3" key="1">
    <citation type="journal article" date="2019" name="Int. J. Syst. Evol. Microbiol.">
        <title>The Global Catalogue of Microorganisms (GCM) 10K type strain sequencing project: providing services to taxonomists for standard genome sequencing and annotation.</title>
        <authorList>
            <consortium name="The Broad Institute Genomics Platform"/>
            <consortium name="The Broad Institute Genome Sequencing Center for Infectious Disease"/>
            <person name="Wu L."/>
            <person name="Ma J."/>
        </authorList>
    </citation>
    <scope>NUCLEOTIDE SEQUENCE [LARGE SCALE GENOMIC DNA]</scope>
    <source>
        <strain evidence="2 3">DT72</strain>
    </source>
</reference>
<evidence type="ECO:0000313" key="2">
    <source>
        <dbReference type="EMBL" id="MFC7078842.1"/>
    </source>
</evidence>
<dbReference type="InterPro" id="IPR013096">
    <property type="entry name" value="Cupin_2"/>
</dbReference>
<dbReference type="Gene3D" id="2.60.120.10">
    <property type="entry name" value="Jelly Rolls"/>
    <property type="match status" value="1"/>
</dbReference>
<dbReference type="Proteomes" id="UP001596407">
    <property type="component" value="Unassembled WGS sequence"/>
</dbReference>
<organism evidence="2 3">
    <name type="scientific">Halorussus caseinilyticus</name>
    <dbReference type="NCBI Taxonomy" id="3034025"/>
    <lineage>
        <taxon>Archaea</taxon>
        <taxon>Methanobacteriati</taxon>
        <taxon>Methanobacteriota</taxon>
        <taxon>Stenosarchaea group</taxon>
        <taxon>Halobacteria</taxon>
        <taxon>Halobacteriales</taxon>
        <taxon>Haladaptataceae</taxon>
        <taxon>Halorussus</taxon>
    </lineage>
</organism>
<sequence length="125" mass="14184">MYEKTSLADVDPRDVEGIEPDLKAVGYQLRPAKMRPSVWEFEAGETNNWHRQDEQEELYYVLDGSFLVTVESEDGERETFELGADDVTVIPPETWRQFEAQADGRMLVVGAPNAKDDAITEEESS</sequence>
<protein>
    <submittedName>
        <fullName evidence="2">Cupin domain-containing protein</fullName>
    </submittedName>
</protein>
<gene>
    <name evidence="2" type="ORF">ACFQJ6_00540</name>
</gene>
<dbReference type="CDD" id="cd02208">
    <property type="entry name" value="cupin_RmlC-like"/>
    <property type="match status" value="1"/>
</dbReference>
<dbReference type="GeneID" id="79305273"/>
<keyword evidence="3" id="KW-1185">Reference proteome</keyword>
<evidence type="ECO:0000313" key="3">
    <source>
        <dbReference type="Proteomes" id="UP001596407"/>
    </source>
</evidence>
<dbReference type="SUPFAM" id="SSF51182">
    <property type="entry name" value="RmlC-like cupins"/>
    <property type="match status" value="1"/>
</dbReference>
<dbReference type="RefSeq" id="WP_276282514.1">
    <property type="nucleotide sequence ID" value="NZ_CP119810.1"/>
</dbReference>
<feature type="domain" description="Cupin type-2" evidence="1">
    <location>
        <begin position="38"/>
        <end position="108"/>
    </location>
</feature>
<evidence type="ECO:0000259" key="1">
    <source>
        <dbReference type="Pfam" id="PF07883"/>
    </source>
</evidence>
<dbReference type="InterPro" id="IPR011051">
    <property type="entry name" value="RmlC_Cupin_sf"/>
</dbReference>
<dbReference type="Pfam" id="PF07883">
    <property type="entry name" value="Cupin_2"/>
    <property type="match status" value="1"/>
</dbReference>
<dbReference type="InterPro" id="IPR014710">
    <property type="entry name" value="RmlC-like_jellyroll"/>
</dbReference>
<accession>A0ABD5WI86</accession>
<dbReference type="EMBL" id="JBHSZH010000001">
    <property type="protein sequence ID" value="MFC7078842.1"/>
    <property type="molecule type" value="Genomic_DNA"/>
</dbReference>
<proteinExistence type="predicted"/>
<comment type="caution">
    <text evidence="2">The sequence shown here is derived from an EMBL/GenBank/DDBJ whole genome shotgun (WGS) entry which is preliminary data.</text>
</comment>